<reference evidence="2 3" key="1">
    <citation type="submission" date="2015-10" db="EMBL/GenBank/DDBJ databases">
        <title>Transcriptomic analysis of a linuron degrading triple-species bacterial consortium.</title>
        <authorList>
            <person name="Albers P."/>
        </authorList>
    </citation>
    <scope>NUCLEOTIDE SEQUENCE [LARGE SCALE GENOMIC DNA]</scope>
    <source>
        <strain evidence="2 3">WDL6</strain>
    </source>
</reference>
<gene>
    <name evidence="2" type="ORF">APY04_0601</name>
</gene>
<protein>
    <submittedName>
        <fullName evidence="2">Protein containing domains DUF403</fullName>
    </submittedName>
</protein>
<proteinExistence type="predicted"/>
<comment type="caution">
    <text evidence="2">The sequence shown here is derived from an EMBL/GenBank/DDBJ whole genome shotgun (WGS) entry which is preliminary data.</text>
</comment>
<feature type="domain" description="DUF403" evidence="1">
    <location>
        <begin position="1"/>
        <end position="311"/>
    </location>
</feature>
<dbReference type="RefSeq" id="WP_068459525.1">
    <property type="nucleotide sequence ID" value="NZ_LMTR01000027.1"/>
</dbReference>
<dbReference type="PANTHER" id="PTHR34595:SF7">
    <property type="entry name" value="SLL1039 PROTEIN"/>
    <property type="match status" value="1"/>
</dbReference>
<sequence>MLGRTANDLYWLARYVERAENMARLIEVGYRIVLLPRDGEGAHEEWRSTLASAGCAQGFFDKHETLSTRDVINYLLFDCSNPSSVKSCLTAARRNGRAQRTSLTRDMWESLNAAWIEFSAIKPESVTAGELPRILDWVRSRSALYRGAMLNTILRNDTFFFMQLGTFLERADNTSRILDVKYYVLLPHVEMVGSGIDAVQWAAILRSVSAHRSYRWVYKENYKPWRIAEYLILNQAMPRSLRSCYEQIGVTLDDLAEYYGDQHACHGTATGTRQRLAKGDIDNIFQSGLHEFIEDFISRNNRLGNEVADAYHFNG</sequence>
<name>A0A109BLE3_HYPSL</name>
<dbReference type="PATRIC" id="fig|121290.4.peg.1074"/>
<dbReference type="Proteomes" id="UP000059074">
    <property type="component" value="Unassembled WGS sequence"/>
</dbReference>
<keyword evidence="3" id="KW-1185">Reference proteome</keyword>
<organism evidence="2 3">
    <name type="scientific">Hyphomicrobium sulfonivorans</name>
    <dbReference type="NCBI Taxonomy" id="121290"/>
    <lineage>
        <taxon>Bacteria</taxon>
        <taxon>Pseudomonadati</taxon>
        <taxon>Pseudomonadota</taxon>
        <taxon>Alphaproteobacteria</taxon>
        <taxon>Hyphomicrobiales</taxon>
        <taxon>Hyphomicrobiaceae</taxon>
        <taxon>Hyphomicrobium</taxon>
    </lineage>
</organism>
<dbReference type="PANTHER" id="PTHR34595">
    <property type="entry name" value="BLR5612 PROTEIN"/>
    <property type="match status" value="1"/>
</dbReference>
<evidence type="ECO:0000313" key="2">
    <source>
        <dbReference type="EMBL" id="KWT70939.1"/>
    </source>
</evidence>
<dbReference type="EMBL" id="LMTR01000027">
    <property type="protein sequence ID" value="KWT70939.1"/>
    <property type="molecule type" value="Genomic_DNA"/>
</dbReference>
<dbReference type="AlphaFoldDB" id="A0A109BLE3"/>
<dbReference type="InterPro" id="IPR007296">
    <property type="entry name" value="DUF403"/>
</dbReference>
<evidence type="ECO:0000313" key="3">
    <source>
        <dbReference type="Proteomes" id="UP000059074"/>
    </source>
</evidence>
<accession>A0A109BLE3</accession>
<dbReference type="OrthoDB" id="9803532at2"/>
<dbReference type="Pfam" id="PF04168">
    <property type="entry name" value="Alpha-E"/>
    <property type="match status" value="1"/>
</dbReference>
<dbReference type="InterPro" id="IPR051680">
    <property type="entry name" value="ATP-dep_Glu-Cys_Ligase-2"/>
</dbReference>
<evidence type="ECO:0000259" key="1">
    <source>
        <dbReference type="Pfam" id="PF04168"/>
    </source>
</evidence>
<dbReference type="STRING" id="121290.APY04_0601"/>